<sequence length="99" mass="11303">MTRSSITPKQLIRQSIPDLKVADNHTTFSAPHNVLFVGISEPWIDFEKDVLDQYESYDFHKRQLSATLRSQADLPLLGPNVERKKLVCKGDSSSTWETK</sequence>
<reference evidence="1" key="2">
    <citation type="submission" date="2020-02" db="EMBL/GenBank/DDBJ databases">
        <authorList>
            <person name="Gilchrist C.L.M."/>
            <person name="Chooi Y.-H."/>
        </authorList>
    </citation>
    <scope>NUCLEOTIDE SEQUENCE</scope>
    <source>
        <strain evidence="1">MST-FP2251</strain>
    </source>
</reference>
<evidence type="ECO:0000313" key="2">
    <source>
        <dbReference type="Proteomes" id="UP001194746"/>
    </source>
</evidence>
<evidence type="ECO:0000313" key="1">
    <source>
        <dbReference type="EMBL" id="KAF9883895.1"/>
    </source>
</evidence>
<reference evidence="1" key="1">
    <citation type="journal article" date="2019" name="Beilstein J. Org. Chem.">
        <title>Nanangenines: drimane sesquiterpenoids as the dominant metabolite cohort of a novel Australian fungus, Aspergillus nanangensis.</title>
        <authorList>
            <person name="Lacey H.J."/>
            <person name="Gilchrist C.L.M."/>
            <person name="Crombie A."/>
            <person name="Kalaitzis J.A."/>
            <person name="Vuong D."/>
            <person name="Rutledge P.J."/>
            <person name="Turner P."/>
            <person name="Pitt J.I."/>
            <person name="Lacey E."/>
            <person name="Chooi Y.H."/>
            <person name="Piggott A.M."/>
        </authorList>
    </citation>
    <scope>NUCLEOTIDE SEQUENCE</scope>
    <source>
        <strain evidence="1">MST-FP2251</strain>
    </source>
</reference>
<proteinExistence type="predicted"/>
<gene>
    <name evidence="1" type="ORF">FE257_002689</name>
</gene>
<protein>
    <submittedName>
        <fullName evidence="1">Uncharacterized protein</fullName>
    </submittedName>
</protein>
<dbReference type="EMBL" id="VCAU01000143">
    <property type="protein sequence ID" value="KAF9883895.1"/>
    <property type="molecule type" value="Genomic_DNA"/>
</dbReference>
<name>A0AAD4CCG0_ASPNN</name>
<keyword evidence="2" id="KW-1185">Reference proteome</keyword>
<dbReference type="AlphaFoldDB" id="A0AAD4CCG0"/>
<comment type="caution">
    <text evidence="1">The sequence shown here is derived from an EMBL/GenBank/DDBJ whole genome shotgun (WGS) entry which is preliminary data.</text>
</comment>
<organism evidence="1 2">
    <name type="scientific">Aspergillus nanangensis</name>
    <dbReference type="NCBI Taxonomy" id="2582783"/>
    <lineage>
        <taxon>Eukaryota</taxon>
        <taxon>Fungi</taxon>
        <taxon>Dikarya</taxon>
        <taxon>Ascomycota</taxon>
        <taxon>Pezizomycotina</taxon>
        <taxon>Eurotiomycetes</taxon>
        <taxon>Eurotiomycetidae</taxon>
        <taxon>Eurotiales</taxon>
        <taxon>Aspergillaceae</taxon>
        <taxon>Aspergillus</taxon>
        <taxon>Aspergillus subgen. Circumdati</taxon>
    </lineage>
</organism>
<dbReference type="Proteomes" id="UP001194746">
    <property type="component" value="Unassembled WGS sequence"/>
</dbReference>
<accession>A0AAD4CCG0</accession>